<dbReference type="InterPro" id="IPR007197">
    <property type="entry name" value="rSAM"/>
</dbReference>
<keyword evidence="5" id="KW-0411">Iron-sulfur</keyword>
<protein>
    <submittedName>
        <fullName evidence="8">Radical SAM protein</fullName>
    </submittedName>
</protein>
<dbReference type="Gene3D" id="3.20.20.70">
    <property type="entry name" value="Aldolase class I"/>
    <property type="match status" value="1"/>
</dbReference>
<dbReference type="PANTHER" id="PTHR11228:SF7">
    <property type="entry name" value="PQQA PEPTIDE CYCLASE"/>
    <property type="match status" value="1"/>
</dbReference>
<proteinExistence type="predicted"/>
<dbReference type="AlphaFoldDB" id="A0AAE4ZCG6"/>
<evidence type="ECO:0000256" key="2">
    <source>
        <dbReference type="ARBA" id="ARBA00022691"/>
    </source>
</evidence>
<evidence type="ECO:0000256" key="6">
    <source>
        <dbReference type="SAM" id="MobiDB-lite"/>
    </source>
</evidence>
<dbReference type="SFLD" id="SFLDG01067">
    <property type="entry name" value="SPASM/twitch_domain_containing"/>
    <property type="match status" value="1"/>
</dbReference>
<dbReference type="SUPFAM" id="SSF102114">
    <property type="entry name" value="Radical SAM enzymes"/>
    <property type="match status" value="1"/>
</dbReference>
<evidence type="ECO:0000256" key="1">
    <source>
        <dbReference type="ARBA" id="ARBA00001966"/>
    </source>
</evidence>
<name>A0AAE4ZCG6_9BACT</name>
<sequence length="366" mass="41736">MNVSGKMALKMLARGLRNKFAEKPITVSFEITHYCTANCWHCNWGGPVKDEQRLEPEDYAAICRELSPVVSHLSGGEPLARSDVVEIARAMANPGDLPFMVLVSNAAALSFDKYWKLREAGIHQFSISLDYPDERHSEFRRIPGLFEKMDRTIPEITALGNDDLSLNVCITAWNYQAVPDMVKLAKKWNTKINFSVYTPLRINDEEGIPRQEKLDEVRDVFQTLIDMKKAGWPVYSSERVLWKYYQFFTDHSIPGCQAGRRFLVINPDGILVPCAMVWAKFKNQRDMLEQFTRHNTCEQCYISTRANTEKTLTDIVADNWEAVVKKWFTGKTLSAGEPAMPDEQEEDSESPRDVPERKVLSGSVGQ</sequence>
<evidence type="ECO:0000259" key="7">
    <source>
        <dbReference type="PROSITE" id="PS51918"/>
    </source>
</evidence>
<keyword evidence="2" id="KW-0949">S-adenosyl-L-methionine</keyword>
<dbReference type="Proteomes" id="UP000702544">
    <property type="component" value="Unassembled WGS sequence"/>
</dbReference>
<dbReference type="PROSITE" id="PS51918">
    <property type="entry name" value="RADICAL_SAM"/>
    <property type="match status" value="1"/>
</dbReference>
<evidence type="ECO:0000313" key="8">
    <source>
        <dbReference type="EMBL" id="NIR75145.1"/>
    </source>
</evidence>
<evidence type="ECO:0000256" key="4">
    <source>
        <dbReference type="ARBA" id="ARBA00023004"/>
    </source>
</evidence>
<gene>
    <name evidence="8" type="ORF">GWO12_08550</name>
</gene>
<dbReference type="GO" id="GO:0051536">
    <property type="term" value="F:iron-sulfur cluster binding"/>
    <property type="evidence" value="ECO:0007669"/>
    <property type="project" value="UniProtKB-KW"/>
</dbReference>
<dbReference type="InterPro" id="IPR013785">
    <property type="entry name" value="Aldolase_TIM"/>
</dbReference>
<dbReference type="GO" id="GO:0003824">
    <property type="term" value="F:catalytic activity"/>
    <property type="evidence" value="ECO:0007669"/>
    <property type="project" value="InterPro"/>
</dbReference>
<dbReference type="PANTHER" id="PTHR11228">
    <property type="entry name" value="RADICAL SAM DOMAIN PROTEIN"/>
    <property type="match status" value="1"/>
</dbReference>
<organism evidence="8 9">
    <name type="scientific">Candidatus Kutchimonas denitrificans</name>
    <dbReference type="NCBI Taxonomy" id="3056748"/>
    <lineage>
        <taxon>Bacteria</taxon>
        <taxon>Pseudomonadati</taxon>
        <taxon>Gemmatimonadota</taxon>
        <taxon>Gemmatimonadia</taxon>
        <taxon>Candidatus Palauibacterales</taxon>
        <taxon>Candidatus Palauibacteraceae</taxon>
        <taxon>Candidatus Kutchimonas</taxon>
    </lineage>
</organism>
<keyword evidence="3" id="KW-0479">Metal-binding</keyword>
<dbReference type="CDD" id="cd01335">
    <property type="entry name" value="Radical_SAM"/>
    <property type="match status" value="1"/>
</dbReference>
<feature type="region of interest" description="Disordered" evidence="6">
    <location>
        <begin position="333"/>
        <end position="366"/>
    </location>
</feature>
<dbReference type="EMBL" id="JAACAK010000064">
    <property type="protein sequence ID" value="NIR75145.1"/>
    <property type="molecule type" value="Genomic_DNA"/>
</dbReference>
<evidence type="ECO:0000256" key="5">
    <source>
        <dbReference type="ARBA" id="ARBA00023014"/>
    </source>
</evidence>
<comment type="cofactor">
    <cofactor evidence="1">
        <name>[4Fe-4S] cluster</name>
        <dbReference type="ChEBI" id="CHEBI:49883"/>
    </cofactor>
</comment>
<feature type="domain" description="Radical SAM core" evidence="7">
    <location>
        <begin position="21"/>
        <end position="234"/>
    </location>
</feature>
<accession>A0AAE4ZCG6</accession>
<dbReference type="InterPro" id="IPR050377">
    <property type="entry name" value="Radical_SAM_PqqE_MftC-like"/>
</dbReference>
<keyword evidence="4" id="KW-0408">Iron</keyword>
<comment type="caution">
    <text evidence="8">The sequence shown here is derived from an EMBL/GenBank/DDBJ whole genome shotgun (WGS) entry which is preliminary data.</text>
</comment>
<evidence type="ECO:0000256" key="3">
    <source>
        <dbReference type="ARBA" id="ARBA00022723"/>
    </source>
</evidence>
<dbReference type="Pfam" id="PF04055">
    <property type="entry name" value="Radical_SAM"/>
    <property type="match status" value="1"/>
</dbReference>
<dbReference type="SFLD" id="SFLDS00029">
    <property type="entry name" value="Radical_SAM"/>
    <property type="match status" value="1"/>
</dbReference>
<dbReference type="InterPro" id="IPR058240">
    <property type="entry name" value="rSAM_sf"/>
</dbReference>
<evidence type="ECO:0000313" key="9">
    <source>
        <dbReference type="Proteomes" id="UP000702544"/>
    </source>
</evidence>
<reference evidence="8 9" key="1">
    <citation type="submission" date="2020-01" db="EMBL/GenBank/DDBJ databases">
        <title>Genomes assembled from Gulf of Kutch pelagic sediment metagenomes.</title>
        <authorList>
            <person name="Chandrashekar M."/>
            <person name="Mahajan M.S."/>
            <person name="Dave K.J."/>
            <person name="Vatsa P."/>
            <person name="Nathani N.M."/>
        </authorList>
    </citation>
    <scope>NUCLEOTIDE SEQUENCE [LARGE SCALE GENOMIC DNA]</scope>
    <source>
        <strain evidence="8">KS3-K002</strain>
    </source>
</reference>
<dbReference type="GO" id="GO:0046872">
    <property type="term" value="F:metal ion binding"/>
    <property type="evidence" value="ECO:0007669"/>
    <property type="project" value="UniProtKB-KW"/>
</dbReference>
<feature type="compositionally biased region" description="Basic and acidic residues" evidence="6">
    <location>
        <begin position="349"/>
        <end position="359"/>
    </location>
</feature>